<dbReference type="InterPro" id="IPR035994">
    <property type="entry name" value="Nucleoside_phosphorylase_sf"/>
</dbReference>
<feature type="non-terminal residue" evidence="4">
    <location>
        <position position="1"/>
    </location>
</feature>
<evidence type="ECO:0000313" key="5">
    <source>
        <dbReference type="Proteomes" id="UP000288216"/>
    </source>
</evidence>
<dbReference type="PANTHER" id="PTHR28574">
    <property type="entry name" value="RIKEN CDNA 6820408C15"/>
    <property type="match status" value="1"/>
</dbReference>
<sequence length="470" mass="54697">MSTVPEVTVARHCGLRVFGLSLITNKVTRVYDSNEVVDHEAVLSIGKKRARLLQSFVTELVARMEFNTGCKEVIVGGRASEAANLWAKMAAMTESNTCIVKSLEKEFDMVDYSQWERTDRHGRSRSAQTSSLPPIKWSPEALGNHWTIVKKDREKSAHRATQQKSDGMFRPNTDQPSSSRCDHQWQKRMLIREDDPCYAELQKKLAILKYLITAKKKQLDECKEYSKNLLDMNMKLAKEMKEMDEVAMKESRNLLVQYSKFRKGISGVSEWKRQEIEAANNDLKDTEEIVGQKYGELHRQLEEVNTSIQNAQAELDMLKDFRDKDFPLYSLRIAELQREIGKLPEEHQAELDDVEQIALSERKKLESALKEKEQEILQKIAEEQFRFIPPGLQELMFHNMMMKKEIEVHRELNKNMERNNLLLQQNLLQLLKAKRDSREEIFADILRKQPKCTPDMDVVLNIRREDCLPI</sequence>
<dbReference type="OrthoDB" id="10003267at2759"/>
<evidence type="ECO:0000259" key="3">
    <source>
        <dbReference type="Pfam" id="PF01048"/>
    </source>
</evidence>
<protein>
    <recommendedName>
        <fullName evidence="3">Nucleoside phosphorylase domain-containing protein</fullName>
    </recommendedName>
</protein>
<dbReference type="EMBL" id="BFAA01009459">
    <property type="protein sequence ID" value="GCB79862.1"/>
    <property type="molecule type" value="Genomic_DNA"/>
</dbReference>
<feature type="domain" description="Nucleoside phosphorylase" evidence="3">
    <location>
        <begin position="1"/>
        <end position="61"/>
    </location>
</feature>
<reference evidence="4 5" key="1">
    <citation type="journal article" date="2018" name="Nat. Ecol. Evol.">
        <title>Shark genomes provide insights into elasmobranch evolution and the origin of vertebrates.</title>
        <authorList>
            <person name="Hara Y"/>
            <person name="Yamaguchi K"/>
            <person name="Onimaru K"/>
            <person name="Kadota M"/>
            <person name="Koyanagi M"/>
            <person name="Keeley SD"/>
            <person name="Tatsumi K"/>
            <person name="Tanaka K"/>
            <person name="Motone F"/>
            <person name="Kageyama Y"/>
            <person name="Nozu R"/>
            <person name="Adachi N"/>
            <person name="Nishimura O"/>
            <person name="Nakagawa R"/>
            <person name="Tanegashima C"/>
            <person name="Kiyatake I"/>
            <person name="Matsumoto R"/>
            <person name="Murakumo K"/>
            <person name="Nishida K"/>
            <person name="Terakita A"/>
            <person name="Kuratani S"/>
            <person name="Sato K"/>
            <person name="Hyodo S Kuraku.S."/>
        </authorList>
    </citation>
    <scope>NUCLEOTIDE SEQUENCE [LARGE SCALE GENOMIC DNA]</scope>
</reference>
<dbReference type="InterPro" id="IPR029236">
    <property type="entry name" value="DUF4618"/>
</dbReference>
<feature type="coiled-coil region" evidence="1">
    <location>
        <begin position="294"/>
        <end position="321"/>
    </location>
</feature>
<proteinExistence type="predicted"/>
<dbReference type="AlphaFoldDB" id="A0A401Q398"/>
<dbReference type="SUPFAM" id="SSF53167">
    <property type="entry name" value="Purine and uridine phosphorylases"/>
    <property type="match status" value="1"/>
</dbReference>
<feature type="region of interest" description="Disordered" evidence="2">
    <location>
        <begin position="152"/>
        <end position="182"/>
    </location>
</feature>
<comment type="caution">
    <text evidence="4">The sequence shown here is derived from an EMBL/GenBank/DDBJ whole genome shotgun (WGS) entry which is preliminary data.</text>
</comment>
<dbReference type="OMA" id="CNHEDFL"/>
<keyword evidence="1" id="KW-0175">Coiled coil</keyword>
<keyword evidence="5" id="KW-1185">Reference proteome</keyword>
<accession>A0A401Q398</accession>
<evidence type="ECO:0000256" key="1">
    <source>
        <dbReference type="SAM" id="Coils"/>
    </source>
</evidence>
<dbReference type="Pfam" id="PF01048">
    <property type="entry name" value="PNP_UDP_1"/>
    <property type="match status" value="1"/>
</dbReference>
<dbReference type="PANTHER" id="PTHR28574:SF1">
    <property type="entry name" value="RIKEN CDNA 6820408C15 GENE"/>
    <property type="match status" value="1"/>
</dbReference>
<name>A0A401Q398_SCYTO</name>
<dbReference type="GO" id="GO:0009116">
    <property type="term" value="P:nucleoside metabolic process"/>
    <property type="evidence" value="ECO:0007669"/>
    <property type="project" value="InterPro"/>
</dbReference>
<gene>
    <name evidence="4" type="ORF">scyTo_0016052</name>
</gene>
<dbReference type="GO" id="GO:0003824">
    <property type="term" value="F:catalytic activity"/>
    <property type="evidence" value="ECO:0007669"/>
    <property type="project" value="InterPro"/>
</dbReference>
<dbReference type="STRING" id="75743.A0A401Q398"/>
<feature type="coiled-coil region" evidence="1">
    <location>
        <begin position="355"/>
        <end position="433"/>
    </location>
</feature>
<evidence type="ECO:0000313" key="4">
    <source>
        <dbReference type="EMBL" id="GCB79862.1"/>
    </source>
</evidence>
<organism evidence="4 5">
    <name type="scientific">Scyliorhinus torazame</name>
    <name type="common">Cloudy catshark</name>
    <name type="synonym">Catulus torazame</name>
    <dbReference type="NCBI Taxonomy" id="75743"/>
    <lineage>
        <taxon>Eukaryota</taxon>
        <taxon>Metazoa</taxon>
        <taxon>Chordata</taxon>
        <taxon>Craniata</taxon>
        <taxon>Vertebrata</taxon>
        <taxon>Chondrichthyes</taxon>
        <taxon>Elasmobranchii</taxon>
        <taxon>Galeomorphii</taxon>
        <taxon>Galeoidea</taxon>
        <taxon>Carcharhiniformes</taxon>
        <taxon>Scyliorhinidae</taxon>
        <taxon>Scyliorhinus</taxon>
    </lineage>
</organism>
<dbReference type="InterPro" id="IPR000845">
    <property type="entry name" value="Nucleoside_phosphorylase_d"/>
</dbReference>
<evidence type="ECO:0000256" key="2">
    <source>
        <dbReference type="SAM" id="MobiDB-lite"/>
    </source>
</evidence>
<dbReference type="Gene3D" id="3.40.50.1580">
    <property type="entry name" value="Nucleoside phosphorylase domain"/>
    <property type="match status" value="1"/>
</dbReference>
<dbReference type="Pfam" id="PF15397">
    <property type="entry name" value="DUF4618"/>
    <property type="match status" value="1"/>
</dbReference>
<dbReference type="Proteomes" id="UP000288216">
    <property type="component" value="Unassembled WGS sequence"/>
</dbReference>